<dbReference type="InterPro" id="IPR006597">
    <property type="entry name" value="Sel1-like"/>
</dbReference>
<comment type="similarity">
    <text evidence="1">Belongs to the sel-1 family.</text>
</comment>
<proteinExistence type="inferred from homology"/>
<dbReference type="PANTHER" id="PTHR11102:SF160">
    <property type="entry name" value="ERAD-ASSOCIATED E3 UBIQUITIN-PROTEIN LIGASE COMPONENT HRD3"/>
    <property type="match status" value="1"/>
</dbReference>
<evidence type="ECO:0000256" key="1">
    <source>
        <dbReference type="ARBA" id="ARBA00038101"/>
    </source>
</evidence>
<evidence type="ECO:0000313" key="3">
    <source>
        <dbReference type="Proteomes" id="UP001159405"/>
    </source>
</evidence>
<dbReference type="EMBL" id="CALNXK010000274">
    <property type="protein sequence ID" value="CAH3180325.1"/>
    <property type="molecule type" value="Genomic_DNA"/>
</dbReference>
<dbReference type="SMART" id="SM00671">
    <property type="entry name" value="SEL1"/>
    <property type="match status" value="3"/>
</dbReference>
<name>A0ABN8RQC5_9CNID</name>
<protein>
    <recommendedName>
        <fullName evidence="4">Sel1 repeat-containing protein</fullName>
    </recommendedName>
</protein>
<sequence>MYNRTANLGCTNSQINLAEMYRCGVEGVVNENIEEAFKWYKIAAGENRLSNVGALEELSAGAMKTVDNTLGNVLKFKALRLLFKYYRNGDCPEGRPQPTKAVYYLTRAAELGDAEAQLELGQIYLTGGCEQLKDVARARRWLQKASAHGDVRAKQLLEECLKQIVDTEHTASEVSEEAFLQTCDILKEKMKQRSESRLHPFAISQPVPLTEE</sequence>
<dbReference type="InterPro" id="IPR050767">
    <property type="entry name" value="Sel1_AlgK"/>
</dbReference>
<accession>A0ABN8RQC5</accession>
<dbReference type="SUPFAM" id="SSF81901">
    <property type="entry name" value="HCP-like"/>
    <property type="match status" value="1"/>
</dbReference>
<gene>
    <name evidence="2" type="ORF">PLOB_00023255</name>
</gene>
<dbReference type="InterPro" id="IPR011990">
    <property type="entry name" value="TPR-like_helical_dom_sf"/>
</dbReference>
<organism evidence="2 3">
    <name type="scientific">Porites lobata</name>
    <dbReference type="NCBI Taxonomy" id="104759"/>
    <lineage>
        <taxon>Eukaryota</taxon>
        <taxon>Metazoa</taxon>
        <taxon>Cnidaria</taxon>
        <taxon>Anthozoa</taxon>
        <taxon>Hexacorallia</taxon>
        <taxon>Scleractinia</taxon>
        <taxon>Fungiina</taxon>
        <taxon>Poritidae</taxon>
        <taxon>Porites</taxon>
    </lineage>
</organism>
<evidence type="ECO:0008006" key="4">
    <source>
        <dbReference type="Google" id="ProtNLM"/>
    </source>
</evidence>
<reference evidence="2 3" key="1">
    <citation type="submission" date="2022-05" db="EMBL/GenBank/DDBJ databases">
        <authorList>
            <consortium name="Genoscope - CEA"/>
            <person name="William W."/>
        </authorList>
    </citation>
    <scope>NUCLEOTIDE SEQUENCE [LARGE SCALE GENOMIC DNA]</scope>
</reference>
<comment type="caution">
    <text evidence="2">The sequence shown here is derived from an EMBL/GenBank/DDBJ whole genome shotgun (WGS) entry which is preliminary data.</text>
</comment>
<dbReference type="Pfam" id="PF08238">
    <property type="entry name" value="Sel1"/>
    <property type="match status" value="3"/>
</dbReference>
<dbReference type="PANTHER" id="PTHR11102">
    <property type="entry name" value="SEL-1-LIKE PROTEIN"/>
    <property type="match status" value="1"/>
</dbReference>
<keyword evidence="3" id="KW-1185">Reference proteome</keyword>
<evidence type="ECO:0000313" key="2">
    <source>
        <dbReference type="EMBL" id="CAH3180325.1"/>
    </source>
</evidence>
<dbReference type="Proteomes" id="UP001159405">
    <property type="component" value="Unassembled WGS sequence"/>
</dbReference>
<dbReference type="Gene3D" id="1.25.40.10">
    <property type="entry name" value="Tetratricopeptide repeat domain"/>
    <property type="match status" value="1"/>
</dbReference>